<dbReference type="EMBL" id="FUZU01000001">
    <property type="protein sequence ID" value="SKC62367.1"/>
    <property type="molecule type" value="Genomic_DNA"/>
</dbReference>
<proteinExistence type="predicted"/>
<evidence type="ECO:0000256" key="5">
    <source>
        <dbReference type="ARBA" id="ARBA00022827"/>
    </source>
</evidence>
<dbReference type="STRING" id="688867.SAMN05660236_2118"/>
<feature type="domain" description="Proline dehydrogenase" evidence="10">
    <location>
        <begin position="56"/>
        <end position="287"/>
    </location>
</feature>
<dbReference type="InterPro" id="IPR008219">
    <property type="entry name" value="PRODH_bac_arc"/>
</dbReference>
<dbReference type="Pfam" id="PF01619">
    <property type="entry name" value="Pro_dh"/>
    <property type="match status" value="1"/>
</dbReference>
<dbReference type="RefSeq" id="WP_079686604.1">
    <property type="nucleotide sequence ID" value="NZ_FUZU01000001.1"/>
</dbReference>
<keyword evidence="5 9" id="KW-0274">FAD</keyword>
<dbReference type="PANTHER" id="PTHR13914:SF0">
    <property type="entry name" value="PROLINE DEHYDROGENASE 1, MITOCHONDRIAL"/>
    <property type="match status" value="1"/>
</dbReference>
<dbReference type="OrthoDB" id="9773461at2"/>
<keyword evidence="6" id="KW-0560">Oxidoreductase</keyword>
<reference evidence="11 12" key="1">
    <citation type="submission" date="2017-02" db="EMBL/GenBank/DDBJ databases">
        <authorList>
            <person name="Peterson S.W."/>
        </authorList>
    </citation>
    <scope>NUCLEOTIDE SEQUENCE [LARGE SCALE GENOMIC DNA]</scope>
    <source>
        <strain evidence="11 12">DSM 25262</strain>
    </source>
</reference>
<evidence type="ECO:0000256" key="1">
    <source>
        <dbReference type="ARBA" id="ARBA00004739"/>
    </source>
</evidence>
<evidence type="ECO:0000256" key="8">
    <source>
        <dbReference type="ARBA" id="ARBA00048779"/>
    </source>
</evidence>
<protein>
    <recommendedName>
        <fullName evidence="2">proline dehydrogenase</fullName>
        <ecNumber evidence="2">1.5.5.2</ecNumber>
    </recommendedName>
</protein>
<evidence type="ECO:0000256" key="7">
    <source>
        <dbReference type="ARBA" id="ARBA00023062"/>
    </source>
</evidence>
<dbReference type="EC" id="1.5.5.2" evidence="2"/>
<evidence type="ECO:0000313" key="12">
    <source>
        <dbReference type="Proteomes" id="UP000190961"/>
    </source>
</evidence>
<organism evidence="11 12">
    <name type="scientific">Ohtaekwangia koreensis</name>
    <dbReference type="NCBI Taxonomy" id="688867"/>
    <lineage>
        <taxon>Bacteria</taxon>
        <taxon>Pseudomonadati</taxon>
        <taxon>Bacteroidota</taxon>
        <taxon>Cytophagia</taxon>
        <taxon>Cytophagales</taxon>
        <taxon>Fulvivirgaceae</taxon>
        <taxon>Ohtaekwangia</taxon>
    </lineage>
</organism>
<keyword evidence="12" id="KW-1185">Reference proteome</keyword>
<evidence type="ECO:0000256" key="2">
    <source>
        <dbReference type="ARBA" id="ARBA00012695"/>
    </source>
</evidence>
<sequence length="313" mass="35776">MNDDLLNQASAALRKAALNDQAKEYILSSPVLFNTLKKAADRYIGGETLEETISKVKVENEKRFKCSIEFMGENTRTEQEANAARDEFIKICRVIKQQGLQSAVSLDLSHIGLAISRDLSLANLNLICLEASKGNIEIIISAEDVGRTDAVLQVYKDITKVYNNVAVTLQAYLHRTKEDFEDIIKLNRKIRIVKGAFETPPGLSMPRGHQLDKVYLEYVERMLSKNHPCSIATHHHEIQQEVKGLIRKYNVDTTSYEFESLYGIQNEQLLKLKDEGYTTKLYFVYGKEWYLYVCNRLAEYPLNIFRALQDIVA</sequence>
<evidence type="ECO:0000256" key="6">
    <source>
        <dbReference type="ARBA" id="ARBA00023002"/>
    </source>
</evidence>
<comment type="pathway">
    <text evidence="1">Amino-acid degradation; L-proline degradation into L-glutamate; L-glutamate from L-proline: step 1/2.</text>
</comment>
<dbReference type="PANTHER" id="PTHR13914">
    <property type="entry name" value="PROLINE OXIDASE"/>
    <property type="match status" value="1"/>
</dbReference>
<feature type="binding site" evidence="9">
    <location>
        <begin position="233"/>
        <end position="234"/>
    </location>
    <ligand>
        <name>FAD</name>
        <dbReference type="ChEBI" id="CHEBI:57692"/>
    </ligand>
</feature>
<dbReference type="AlphaFoldDB" id="A0A1T5KFB8"/>
<dbReference type="InterPro" id="IPR029041">
    <property type="entry name" value="FAD-linked_oxidoreductase-like"/>
</dbReference>
<dbReference type="InterPro" id="IPR002872">
    <property type="entry name" value="Proline_DH_dom"/>
</dbReference>
<dbReference type="PIRSF" id="PIRSF000196">
    <property type="entry name" value="Pro_dehydrog"/>
    <property type="match status" value="1"/>
</dbReference>
<name>A0A1T5KFB8_9BACT</name>
<keyword evidence="4 9" id="KW-0547">Nucleotide-binding</keyword>
<dbReference type="GO" id="GO:0004657">
    <property type="term" value="F:proline dehydrogenase activity"/>
    <property type="evidence" value="ECO:0007669"/>
    <property type="project" value="UniProtKB-EC"/>
</dbReference>
<dbReference type="InterPro" id="IPR015659">
    <property type="entry name" value="Proline_oxidase"/>
</dbReference>
<comment type="catalytic activity">
    <reaction evidence="8">
        <text>L-proline + a quinone = (S)-1-pyrroline-5-carboxylate + a quinol + H(+)</text>
        <dbReference type="Rhea" id="RHEA:23784"/>
        <dbReference type="ChEBI" id="CHEBI:15378"/>
        <dbReference type="ChEBI" id="CHEBI:17388"/>
        <dbReference type="ChEBI" id="CHEBI:24646"/>
        <dbReference type="ChEBI" id="CHEBI:60039"/>
        <dbReference type="ChEBI" id="CHEBI:132124"/>
        <dbReference type="EC" id="1.5.5.2"/>
    </reaction>
</comment>
<dbReference type="GO" id="GO:0000166">
    <property type="term" value="F:nucleotide binding"/>
    <property type="evidence" value="ECO:0007669"/>
    <property type="project" value="UniProtKB-KW"/>
</dbReference>
<accession>A0A1T5KFB8</accession>
<evidence type="ECO:0000256" key="9">
    <source>
        <dbReference type="PIRSR" id="PIRSR000196-2"/>
    </source>
</evidence>
<evidence type="ECO:0000256" key="4">
    <source>
        <dbReference type="ARBA" id="ARBA00022741"/>
    </source>
</evidence>
<evidence type="ECO:0000313" key="11">
    <source>
        <dbReference type="EMBL" id="SKC62367.1"/>
    </source>
</evidence>
<dbReference type="GO" id="GO:0010133">
    <property type="term" value="P:L-proline catabolic process to L-glutamate"/>
    <property type="evidence" value="ECO:0007669"/>
    <property type="project" value="UniProtKB-UniPathway"/>
</dbReference>
<comment type="cofactor">
    <cofactor evidence="9">
        <name>FAD</name>
        <dbReference type="ChEBI" id="CHEBI:57692"/>
    </cofactor>
    <text evidence="9">Binds 1 FAD per subunit.</text>
</comment>
<keyword evidence="3" id="KW-0285">Flavoprotein</keyword>
<dbReference type="UniPathway" id="UPA00261">
    <property type="reaction ID" value="UER00373"/>
</dbReference>
<feature type="binding site" evidence="9">
    <location>
        <begin position="194"/>
        <end position="196"/>
    </location>
    <ligand>
        <name>FAD</name>
        <dbReference type="ChEBI" id="CHEBI:57692"/>
    </ligand>
</feature>
<dbReference type="Proteomes" id="UP000190961">
    <property type="component" value="Unassembled WGS sequence"/>
</dbReference>
<evidence type="ECO:0000256" key="3">
    <source>
        <dbReference type="ARBA" id="ARBA00022630"/>
    </source>
</evidence>
<dbReference type="SUPFAM" id="SSF51730">
    <property type="entry name" value="FAD-linked oxidoreductase"/>
    <property type="match status" value="1"/>
</dbReference>
<feature type="binding site" evidence="9">
    <location>
        <position position="170"/>
    </location>
    <ligand>
        <name>FAD</name>
        <dbReference type="ChEBI" id="CHEBI:57692"/>
    </ligand>
</feature>
<dbReference type="Gene3D" id="3.20.20.220">
    <property type="match status" value="1"/>
</dbReference>
<keyword evidence="7" id="KW-0642">Proline metabolism</keyword>
<evidence type="ECO:0000259" key="10">
    <source>
        <dbReference type="Pfam" id="PF01619"/>
    </source>
</evidence>
<gene>
    <name evidence="11" type="ORF">SAMN05660236_2118</name>
</gene>